<dbReference type="Pfam" id="PF13450">
    <property type="entry name" value="NAD_binding_8"/>
    <property type="match status" value="1"/>
</dbReference>
<dbReference type="RefSeq" id="WP_344865459.1">
    <property type="nucleotide sequence ID" value="NZ_BAAAZN010000014.1"/>
</dbReference>
<sequence>MSAEPIASTEHFDVLIVGAGLSGVGAAHHLRTAFPDRTYAILEARDALGGTWDLFRYPGVRSDSDMQTLGYRFRPWTGVKSIADGPAILQYIQDTAADAGIDRHIRYGHRVTAASWSTEDALWTVTVEHDGETRQLTTNLLYVCSGYYHYDSGHRPAFPGIEQFGGTVVHPQQWPAELDYADKNVVVIGSGATAVTIVPAMAGQARHVTMLQRSPTYIAAIPGEDKLANRLRALLGDRLGYAVTRWKNVATTTAIYQLSRRRPRLMRSVLRKGAVKLLPPGYDVDRHFRPRYNPWDQRLCLAPDGDLFTAIRRGGTSVVTDEIAGFTETGIRLRSGTELPADVVVTATGLRLLAFGGIRLTVDDRPVQLPETMAYKGMMLSGVPNFVFTVGYTNASWTLKADLVSEYTVRLLRHLDEHGYDQCVPVNDRTDVAERPLLDFQAGYVQRSMHEFPRAGSRRPWRMGTSYPNDLLLLRHGRIDDGALRFRRKPAVHRAAAQVSSPGAPARQ</sequence>
<evidence type="ECO:0000313" key="7">
    <source>
        <dbReference type="EMBL" id="GAA3566533.1"/>
    </source>
</evidence>
<evidence type="ECO:0000256" key="2">
    <source>
        <dbReference type="ARBA" id="ARBA00010139"/>
    </source>
</evidence>
<dbReference type="EMBL" id="BAAAZN010000014">
    <property type="protein sequence ID" value="GAA3566533.1"/>
    <property type="molecule type" value="Genomic_DNA"/>
</dbReference>
<proteinExistence type="inferred from homology"/>
<gene>
    <name evidence="7" type="ORF">GCM10022222_58040</name>
</gene>
<comment type="similarity">
    <text evidence="2">Belongs to the FAD-binding monooxygenase family.</text>
</comment>
<comment type="cofactor">
    <cofactor evidence="1">
        <name>FAD</name>
        <dbReference type="ChEBI" id="CHEBI:57692"/>
    </cofactor>
</comment>
<evidence type="ECO:0000256" key="6">
    <source>
        <dbReference type="ARBA" id="ARBA00023033"/>
    </source>
</evidence>
<evidence type="ECO:0000256" key="1">
    <source>
        <dbReference type="ARBA" id="ARBA00001974"/>
    </source>
</evidence>
<dbReference type="InterPro" id="IPR020946">
    <property type="entry name" value="Flavin_mOase-like"/>
</dbReference>
<keyword evidence="6" id="KW-0503">Monooxygenase</keyword>
<dbReference type="PANTHER" id="PTHR43872:SF1">
    <property type="entry name" value="MONOOXYGENASE, PUTATIVE (AFU_ORTHOLOGUE AFUA_8G02570)-RELATED"/>
    <property type="match status" value="1"/>
</dbReference>
<evidence type="ECO:0000256" key="3">
    <source>
        <dbReference type="ARBA" id="ARBA00022630"/>
    </source>
</evidence>
<comment type="caution">
    <text evidence="7">The sequence shown here is derived from an EMBL/GenBank/DDBJ whole genome shotgun (WGS) entry which is preliminary data.</text>
</comment>
<evidence type="ECO:0000256" key="4">
    <source>
        <dbReference type="ARBA" id="ARBA00022827"/>
    </source>
</evidence>
<dbReference type="InterPro" id="IPR051820">
    <property type="entry name" value="FAD-binding_MO"/>
</dbReference>
<keyword evidence="5" id="KW-0560">Oxidoreductase</keyword>
<dbReference type="Gene3D" id="3.50.50.60">
    <property type="entry name" value="FAD/NAD(P)-binding domain"/>
    <property type="match status" value="3"/>
</dbReference>
<evidence type="ECO:0000256" key="5">
    <source>
        <dbReference type="ARBA" id="ARBA00023002"/>
    </source>
</evidence>
<accession>A0ABP6XGM2</accession>
<keyword evidence="3" id="KW-0285">Flavoprotein</keyword>
<protein>
    <submittedName>
        <fullName evidence="7">NAD(P)/FAD-dependent oxidoreductase</fullName>
    </submittedName>
</protein>
<reference evidence="8" key="1">
    <citation type="journal article" date="2019" name="Int. J. Syst. Evol. Microbiol.">
        <title>The Global Catalogue of Microorganisms (GCM) 10K type strain sequencing project: providing services to taxonomists for standard genome sequencing and annotation.</title>
        <authorList>
            <consortium name="The Broad Institute Genomics Platform"/>
            <consortium name="The Broad Institute Genome Sequencing Center for Infectious Disease"/>
            <person name="Wu L."/>
            <person name="Ma J."/>
        </authorList>
    </citation>
    <scope>NUCLEOTIDE SEQUENCE [LARGE SCALE GENOMIC DNA]</scope>
    <source>
        <strain evidence="8">JCM 16898</strain>
    </source>
</reference>
<dbReference type="Proteomes" id="UP001500689">
    <property type="component" value="Unassembled WGS sequence"/>
</dbReference>
<dbReference type="SUPFAM" id="SSF51905">
    <property type="entry name" value="FAD/NAD(P)-binding domain"/>
    <property type="match status" value="1"/>
</dbReference>
<organism evidence="7 8">
    <name type="scientific">Amycolatopsis ultiminotia</name>
    <dbReference type="NCBI Taxonomy" id="543629"/>
    <lineage>
        <taxon>Bacteria</taxon>
        <taxon>Bacillati</taxon>
        <taxon>Actinomycetota</taxon>
        <taxon>Actinomycetes</taxon>
        <taxon>Pseudonocardiales</taxon>
        <taxon>Pseudonocardiaceae</taxon>
        <taxon>Amycolatopsis</taxon>
    </lineage>
</organism>
<evidence type="ECO:0000313" key="8">
    <source>
        <dbReference type="Proteomes" id="UP001500689"/>
    </source>
</evidence>
<name>A0ABP6XGM2_9PSEU</name>
<dbReference type="InterPro" id="IPR036188">
    <property type="entry name" value="FAD/NAD-bd_sf"/>
</dbReference>
<dbReference type="PANTHER" id="PTHR43872">
    <property type="entry name" value="MONOOXYGENASE, PUTATIVE (AFU_ORTHOLOGUE AFUA_8G02570)-RELATED"/>
    <property type="match status" value="1"/>
</dbReference>
<keyword evidence="4" id="KW-0274">FAD</keyword>
<keyword evidence="8" id="KW-1185">Reference proteome</keyword>
<dbReference type="Pfam" id="PF00743">
    <property type="entry name" value="FMO-like"/>
    <property type="match status" value="1"/>
</dbReference>